<evidence type="ECO:0000313" key="2">
    <source>
        <dbReference type="WBParaSite" id="Csp11.Scaffold629.g11299.t1"/>
    </source>
</evidence>
<organism evidence="1 2">
    <name type="scientific">Caenorhabditis tropicalis</name>
    <dbReference type="NCBI Taxonomy" id="1561998"/>
    <lineage>
        <taxon>Eukaryota</taxon>
        <taxon>Metazoa</taxon>
        <taxon>Ecdysozoa</taxon>
        <taxon>Nematoda</taxon>
        <taxon>Chromadorea</taxon>
        <taxon>Rhabditida</taxon>
        <taxon>Rhabditina</taxon>
        <taxon>Rhabditomorpha</taxon>
        <taxon>Rhabditoidea</taxon>
        <taxon>Rhabditidae</taxon>
        <taxon>Peloderinae</taxon>
        <taxon>Caenorhabditis</taxon>
    </lineage>
</organism>
<protein>
    <submittedName>
        <fullName evidence="2">Uncharacterized protein</fullName>
    </submittedName>
</protein>
<name>A0A1I7TSE7_9PELO</name>
<accession>A0A1I7TSE7</accession>
<proteinExistence type="predicted"/>
<dbReference type="AlphaFoldDB" id="A0A1I7TSE7"/>
<dbReference type="WBParaSite" id="Csp11.Scaffold629.g11299.t1">
    <property type="protein sequence ID" value="Csp11.Scaffold629.g11299.t1"/>
    <property type="gene ID" value="Csp11.Scaffold629.g11299"/>
</dbReference>
<sequence>MPSDQSDTVLWLQLKHFFSDDPSFGSMRVVSDFQHVPHHFHVAVLKSLVPEMAQEIVLLPDEVLRESMHRHILQRAPRILRLVHVDLKRGWTTGYGTK</sequence>
<reference evidence="2" key="1">
    <citation type="submission" date="2016-11" db="UniProtKB">
        <authorList>
            <consortium name="WormBaseParasite"/>
        </authorList>
    </citation>
    <scope>IDENTIFICATION</scope>
</reference>
<dbReference type="Proteomes" id="UP000095282">
    <property type="component" value="Unplaced"/>
</dbReference>
<keyword evidence="1" id="KW-1185">Reference proteome</keyword>
<evidence type="ECO:0000313" key="1">
    <source>
        <dbReference type="Proteomes" id="UP000095282"/>
    </source>
</evidence>